<evidence type="ECO:0000313" key="19">
    <source>
        <dbReference type="EMBL" id="MFD0999109.1"/>
    </source>
</evidence>
<dbReference type="HAMAP" id="MF_00046">
    <property type="entry name" value="MurC"/>
    <property type="match status" value="1"/>
</dbReference>
<evidence type="ECO:0000256" key="3">
    <source>
        <dbReference type="ARBA" id="ARBA00012211"/>
    </source>
</evidence>
<evidence type="ECO:0000256" key="4">
    <source>
        <dbReference type="ARBA" id="ARBA00022490"/>
    </source>
</evidence>
<evidence type="ECO:0000256" key="6">
    <source>
        <dbReference type="ARBA" id="ARBA00022618"/>
    </source>
</evidence>
<dbReference type="InterPro" id="IPR036565">
    <property type="entry name" value="Mur-like_cat_sf"/>
</dbReference>
<evidence type="ECO:0000256" key="13">
    <source>
        <dbReference type="ARBA" id="ARBA00047833"/>
    </source>
</evidence>
<evidence type="ECO:0000256" key="11">
    <source>
        <dbReference type="ARBA" id="ARBA00023306"/>
    </source>
</evidence>
<dbReference type="PANTHER" id="PTHR43445:SF3">
    <property type="entry name" value="UDP-N-ACETYLMURAMATE--L-ALANINE LIGASE"/>
    <property type="match status" value="1"/>
</dbReference>
<dbReference type="Gene3D" id="3.40.50.720">
    <property type="entry name" value="NAD(P)-binding Rossmann-like Domain"/>
    <property type="match status" value="1"/>
</dbReference>
<keyword evidence="11 14" id="KW-0131">Cell cycle</keyword>
<evidence type="ECO:0000256" key="12">
    <source>
        <dbReference type="ARBA" id="ARBA00023316"/>
    </source>
</evidence>
<accession>A0ABW3JYW5</accession>
<keyword evidence="7 14" id="KW-0547">Nucleotide-binding</keyword>
<dbReference type="InterPro" id="IPR004101">
    <property type="entry name" value="Mur_ligase_C"/>
</dbReference>
<comment type="subcellular location">
    <subcellularLocation>
        <location evidence="1 14">Cytoplasm</location>
    </subcellularLocation>
</comment>
<comment type="similarity">
    <text evidence="14">Belongs to the MurCDEF family.</text>
</comment>
<evidence type="ECO:0000256" key="1">
    <source>
        <dbReference type="ARBA" id="ARBA00004496"/>
    </source>
</evidence>
<keyword evidence="20" id="KW-1185">Reference proteome</keyword>
<comment type="pathway">
    <text evidence="2 14">Cell wall biogenesis; peptidoglycan biosynthesis.</text>
</comment>
<evidence type="ECO:0000256" key="15">
    <source>
        <dbReference type="SAM" id="Phobius"/>
    </source>
</evidence>
<dbReference type="SUPFAM" id="SSF53244">
    <property type="entry name" value="MurD-like peptide ligases, peptide-binding domain"/>
    <property type="match status" value="1"/>
</dbReference>
<dbReference type="EMBL" id="JBHTKA010000001">
    <property type="protein sequence ID" value="MFD0999109.1"/>
    <property type="molecule type" value="Genomic_DNA"/>
</dbReference>
<keyword evidence="12 14" id="KW-0961">Cell wall biogenesis/degradation</keyword>
<dbReference type="InterPro" id="IPR050061">
    <property type="entry name" value="MurCDEF_pg_biosynth"/>
</dbReference>
<feature type="domain" description="Mur ligase C-terminal" evidence="17">
    <location>
        <begin position="320"/>
        <end position="445"/>
    </location>
</feature>
<dbReference type="GO" id="GO:0008763">
    <property type="term" value="F:UDP-N-acetylmuramate-L-alanine ligase activity"/>
    <property type="evidence" value="ECO:0007669"/>
    <property type="project" value="UniProtKB-EC"/>
</dbReference>
<keyword evidence="8 14" id="KW-0067">ATP-binding</keyword>
<proteinExistence type="inferred from homology"/>
<dbReference type="Proteomes" id="UP001597112">
    <property type="component" value="Unassembled WGS sequence"/>
</dbReference>
<evidence type="ECO:0000259" key="16">
    <source>
        <dbReference type="Pfam" id="PF01225"/>
    </source>
</evidence>
<feature type="domain" description="Mur ligase N-terminal catalytic" evidence="16">
    <location>
        <begin position="11"/>
        <end position="113"/>
    </location>
</feature>
<gene>
    <name evidence="14 19" type="primary">murC</name>
    <name evidence="19" type="ORF">ACFQ21_07315</name>
</gene>
<evidence type="ECO:0000256" key="5">
    <source>
        <dbReference type="ARBA" id="ARBA00022598"/>
    </source>
</evidence>
<evidence type="ECO:0000256" key="14">
    <source>
        <dbReference type="HAMAP-Rule" id="MF_00046"/>
    </source>
</evidence>
<evidence type="ECO:0000256" key="8">
    <source>
        <dbReference type="ARBA" id="ARBA00022840"/>
    </source>
</evidence>
<evidence type="ECO:0000313" key="20">
    <source>
        <dbReference type="Proteomes" id="UP001597112"/>
    </source>
</evidence>
<dbReference type="Pfam" id="PF02875">
    <property type="entry name" value="Mur_ligase_C"/>
    <property type="match status" value="1"/>
</dbReference>
<comment type="catalytic activity">
    <reaction evidence="13 14">
        <text>UDP-N-acetyl-alpha-D-muramate + L-alanine + ATP = UDP-N-acetyl-alpha-D-muramoyl-L-alanine + ADP + phosphate + H(+)</text>
        <dbReference type="Rhea" id="RHEA:23372"/>
        <dbReference type="ChEBI" id="CHEBI:15378"/>
        <dbReference type="ChEBI" id="CHEBI:30616"/>
        <dbReference type="ChEBI" id="CHEBI:43474"/>
        <dbReference type="ChEBI" id="CHEBI:57972"/>
        <dbReference type="ChEBI" id="CHEBI:70757"/>
        <dbReference type="ChEBI" id="CHEBI:83898"/>
        <dbReference type="ChEBI" id="CHEBI:456216"/>
        <dbReference type="EC" id="6.3.2.8"/>
    </reaction>
</comment>
<dbReference type="EC" id="6.3.2.8" evidence="3 14"/>
<keyword evidence="15" id="KW-1133">Transmembrane helix</keyword>
<comment type="caution">
    <text evidence="19">The sequence shown here is derived from an EMBL/GenBank/DDBJ whole genome shotgun (WGS) entry which is preliminary data.</text>
</comment>
<keyword evidence="6 14" id="KW-0132">Cell division</keyword>
<protein>
    <recommendedName>
        <fullName evidence="3 14">UDP-N-acetylmuramate--L-alanine ligase</fullName>
        <ecNumber evidence="3 14">6.3.2.8</ecNumber>
    </recommendedName>
    <alternativeName>
        <fullName evidence="14">UDP-N-acetylmuramoyl-L-alanine synthetase</fullName>
    </alternativeName>
</protein>
<keyword evidence="15" id="KW-0812">Transmembrane</keyword>
<dbReference type="InterPro" id="IPR000713">
    <property type="entry name" value="Mur_ligase_N"/>
</dbReference>
<keyword evidence="5 14" id="KW-0436">Ligase</keyword>
<feature type="domain" description="Mur ligase central" evidence="18">
    <location>
        <begin position="118"/>
        <end position="297"/>
    </location>
</feature>
<evidence type="ECO:0000259" key="18">
    <source>
        <dbReference type="Pfam" id="PF08245"/>
    </source>
</evidence>
<dbReference type="Gene3D" id="3.90.190.20">
    <property type="entry name" value="Mur ligase, C-terminal domain"/>
    <property type="match status" value="1"/>
</dbReference>
<dbReference type="InterPro" id="IPR005758">
    <property type="entry name" value="UDP-N-AcMur_Ala_ligase_MurC"/>
</dbReference>
<dbReference type="InterPro" id="IPR013221">
    <property type="entry name" value="Mur_ligase_cen"/>
</dbReference>
<name>A0ABW3JYW5_9BACT</name>
<dbReference type="Pfam" id="PF08245">
    <property type="entry name" value="Mur_ligase_M"/>
    <property type="match status" value="1"/>
</dbReference>
<dbReference type="PANTHER" id="PTHR43445">
    <property type="entry name" value="UDP-N-ACETYLMURAMATE--L-ALANINE LIGASE-RELATED"/>
    <property type="match status" value="1"/>
</dbReference>
<evidence type="ECO:0000256" key="10">
    <source>
        <dbReference type="ARBA" id="ARBA00022984"/>
    </source>
</evidence>
<evidence type="ECO:0000259" key="17">
    <source>
        <dbReference type="Pfam" id="PF02875"/>
    </source>
</evidence>
<dbReference type="SUPFAM" id="SSF51984">
    <property type="entry name" value="MurCD N-terminal domain"/>
    <property type="match status" value="1"/>
</dbReference>
<feature type="binding site" evidence="14">
    <location>
        <begin position="120"/>
        <end position="126"/>
    </location>
    <ligand>
        <name>ATP</name>
        <dbReference type="ChEBI" id="CHEBI:30616"/>
    </ligand>
</feature>
<dbReference type="SUPFAM" id="SSF53623">
    <property type="entry name" value="MurD-like peptide ligases, catalytic domain"/>
    <property type="match status" value="1"/>
</dbReference>
<organism evidence="19 20">
    <name type="scientific">Ohtaekwangia kribbensis</name>
    <dbReference type="NCBI Taxonomy" id="688913"/>
    <lineage>
        <taxon>Bacteria</taxon>
        <taxon>Pseudomonadati</taxon>
        <taxon>Bacteroidota</taxon>
        <taxon>Cytophagia</taxon>
        <taxon>Cytophagales</taxon>
        <taxon>Fulvivirgaceae</taxon>
        <taxon>Ohtaekwangia</taxon>
    </lineage>
</organism>
<reference evidence="20" key="1">
    <citation type="journal article" date="2019" name="Int. J. Syst. Evol. Microbiol.">
        <title>The Global Catalogue of Microorganisms (GCM) 10K type strain sequencing project: providing services to taxonomists for standard genome sequencing and annotation.</title>
        <authorList>
            <consortium name="The Broad Institute Genomics Platform"/>
            <consortium name="The Broad Institute Genome Sequencing Center for Infectious Disease"/>
            <person name="Wu L."/>
            <person name="Ma J."/>
        </authorList>
    </citation>
    <scope>NUCLEOTIDE SEQUENCE [LARGE SCALE GENOMIC DNA]</scope>
    <source>
        <strain evidence="20">CCUG 58938</strain>
    </source>
</reference>
<keyword evidence="15" id="KW-0472">Membrane</keyword>
<dbReference type="RefSeq" id="WP_377576965.1">
    <property type="nucleotide sequence ID" value="NZ_JBHTKA010000001.1"/>
</dbReference>
<keyword evidence="4 14" id="KW-0963">Cytoplasm</keyword>
<comment type="function">
    <text evidence="14">Cell wall formation.</text>
</comment>
<keyword evidence="9 14" id="KW-0133">Cell shape</keyword>
<evidence type="ECO:0000256" key="9">
    <source>
        <dbReference type="ARBA" id="ARBA00022960"/>
    </source>
</evidence>
<dbReference type="NCBIfam" id="TIGR01082">
    <property type="entry name" value="murC"/>
    <property type="match status" value="1"/>
</dbReference>
<feature type="transmembrane region" description="Helical" evidence="15">
    <location>
        <begin position="9"/>
        <end position="27"/>
    </location>
</feature>
<dbReference type="InterPro" id="IPR036615">
    <property type="entry name" value="Mur_ligase_C_dom_sf"/>
</dbReference>
<evidence type="ECO:0000256" key="2">
    <source>
        <dbReference type="ARBA" id="ARBA00004752"/>
    </source>
</evidence>
<sequence length="464" mass="51745">MKIEQYDNVFFLGIGGIGMSALARWFMKKGLKVSGYDKTSTKLTEALQQEGMQIHFDDKVELIPTEVREQKDKTLVVFTPAIPKDHQEHAYLKEKGYTILKRSEVLGLITKGYKTIGVAGTHGKTTTSSMVAHILKSAGRDMVGFLGGITTNYNSNLVMQGDVNPDTLVVVEADEFDRSFLRLFPQIAVITSADADHLDIYGDHNSLITSFKDYIKQINNGGSLIIHESVAELLASDVSHVSKSIYSMSRGQFFAGNITAMSGFFEFDLHGFGKVEHVKLGVPGFHNIENAIAASIATHLCGIDIATIVKALETFTGVKRRFEFIVKGKKVIYVDDYAHHPTEIEAFLRSMKSMYPSRKLTVIFQPHLYSRTRDFAEGFSKSLSLADELYLMDIYPARELPIPGVDSDMIFQDITSPVKYRCNKSDLMEKLGHSDLDVIVTVGAGDIDTFIEPIKELVLRKYEV</sequence>
<dbReference type="Pfam" id="PF01225">
    <property type="entry name" value="Mur_ligase"/>
    <property type="match status" value="1"/>
</dbReference>
<dbReference type="Gene3D" id="3.40.1190.10">
    <property type="entry name" value="Mur-like, catalytic domain"/>
    <property type="match status" value="1"/>
</dbReference>
<evidence type="ECO:0000256" key="7">
    <source>
        <dbReference type="ARBA" id="ARBA00022741"/>
    </source>
</evidence>
<keyword evidence="10 14" id="KW-0573">Peptidoglycan synthesis</keyword>